<accession>A0A5B7GY42</accession>
<gene>
    <name evidence="1" type="ORF">E2C01_059414</name>
</gene>
<evidence type="ECO:0000313" key="1">
    <source>
        <dbReference type="EMBL" id="MPC65281.1"/>
    </source>
</evidence>
<comment type="caution">
    <text evidence="1">The sequence shown here is derived from an EMBL/GenBank/DDBJ whole genome shotgun (WGS) entry which is preliminary data.</text>
</comment>
<name>A0A5B7GY42_PORTR</name>
<proteinExistence type="predicted"/>
<dbReference type="AlphaFoldDB" id="A0A5B7GY42"/>
<dbReference type="EMBL" id="VSRR010023154">
    <property type="protein sequence ID" value="MPC65281.1"/>
    <property type="molecule type" value="Genomic_DNA"/>
</dbReference>
<organism evidence="1 2">
    <name type="scientific">Portunus trituberculatus</name>
    <name type="common">Swimming crab</name>
    <name type="synonym">Neptunus trituberculatus</name>
    <dbReference type="NCBI Taxonomy" id="210409"/>
    <lineage>
        <taxon>Eukaryota</taxon>
        <taxon>Metazoa</taxon>
        <taxon>Ecdysozoa</taxon>
        <taxon>Arthropoda</taxon>
        <taxon>Crustacea</taxon>
        <taxon>Multicrustacea</taxon>
        <taxon>Malacostraca</taxon>
        <taxon>Eumalacostraca</taxon>
        <taxon>Eucarida</taxon>
        <taxon>Decapoda</taxon>
        <taxon>Pleocyemata</taxon>
        <taxon>Brachyura</taxon>
        <taxon>Eubrachyura</taxon>
        <taxon>Portunoidea</taxon>
        <taxon>Portunidae</taxon>
        <taxon>Portuninae</taxon>
        <taxon>Portunus</taxon>
    </lineage>
</organism>
<reference evidence="1 2" key="1">
    <citation type="submission" date="2019-05" db="EMBL/GenBank/DDBJ databases">
        <title>Another draft genome of Portunus trituberculatus and its Hox gene families provides insights of decapod evolution.</title>
        <authorList>
            <person name="Jeong J.-H."/>
            <person name="Song I."/>
            <person name="Kim S."/>
            <person name="Choi T."/>
            <person name="Kim D."/>
            <person name="Ryu S."/>
            <person name="Kim W."/>
        </authorList>
    </citation>
    <scope>NUCLEOTIDE SEQUENCE [LARGE SCALE GENOMIC DNA]</scope>
    <source>
        <tissue evidence="1">Muscle</tissue>
    </source>
</reference>
<evidence type="ECO:0000313" key="2">
    <source>
        <dbReference type="Proteomes" id="UP000324222"/>
    </source>
</evidence>
<sequence>MIGSRLVNQKGVGMCKGRYWLCSVGGVGEVKLFS</sequence>
<protein>
    <submittedName>
        <fullName evidence="1">Uncharacterized protein</fullName>
    </submittedName>
</protein>
<dbReference type="Proteomes" id="UP000324222">
    <property type="component" value="Unassembled WGS sequence"/>
</dbReference>
<keyword evidence="2" id="KW-1185">Reference proteome</keyword>